<dbReference type="AlphaFoldDB" id="A0A024UL35"/>
<feature type="region of interest" description="Disordered" evidence="1">
    <location>
        <begin position="67"/>
        <end position="120"/>
    </location>
</feature>
<dbReference type="RefSeq" id="XP_008863253.1">
    <property type="nucleotide sequence ID" value="XM_008865031.1"/>
</dbReference>
<sequence>MSQYFVALTVLEYAAQPTKANVEHQLCREILRLYHTCATKSSCGYMGTLCQQHIDHIAESLARGELHKRSDGSRKSCRRVKSLRSHARVCTSQGRDSPRDQGHERVHDIGDGQRNRGAFS</sequence>
<feature type="compositionally biased region" description="Basic and acidic residues" evidence="1">
    <location>
        <begin position="96"/>
        <end position="114"/>
    </location>
</feature>
<organism evidence="2">
    <name type="scientific">Aphanomyces invadans</name>
    <dbReference type="NCBI Taxonomy" id="157072"/>
    <lineage>
        <taxon>Eukaryota</taxon>
        <taxon>Sar</taxon>
        <taxon>Stramenopiles</taxon>
        <taxon>Oomycota</taxon>
        <taxon>Saprolegniomycetes</taxon>
        <taxon>Saprolegniales</taxon>
        <taxon>Verrucalvaceae</taxon>
        <taxon>Aphanomyces</taxon>
    </lineage>
</organism>
<proteinExistence type="predicted"/>
<evidence type="ECO:0000313" key="2">
    <source>
        <dbReference type="EMBL" id="ETW07161.1"/>
    </source>
</evidence>
<accession>A0A024UL35</accession>
<dbReference type="RefSeq" id="XP_008863254.1">
    <property type="nucleotide sequence ID" value="XM_008865032.1"/>
</dbReference>
<feature type="compositionally biased region" description="Basic residues" evidence="1">
    <location>
        <begin position="75"/>
        <end position="87"/>
    </location>
</feature>
<dbReference type="EMBL" id="KI913954">
    <property type="protein sequence ID" value="ETW07161.1"/>
    <property type="molecule type" value="Genomic_DNA"/>
</dbReference>
<evidence type="ECO:0000256" key="1">
    <source>
        <dbReference type="SAM" id="MobiDB-lite"/>
    </source>
</evidence>
<reference evidence="2" key="1">
    <citation type="submission" date="2013-12" db="EMBL/GenBank/DDBJ databases">
        <title>The Genome Sequence of Aphanomyces invadans NJM9701.</title>
        <authorList>
            <consortium name="The Broad Institute Genomics Platform"/>
            <person name="Russ C."/>
            <person name="Tyler B."/>
            <person name="van West P."/>
            <person name="Dieguez-Uribeondo J."/>
            <person name="Young S.K."/>
            <person name="Zeng Q."/>
            <person name="Gargeya S."/>
            <person name="Fitzgerald M."/>
            <person name="Abouelleil A."/>
            <person name="Alvarado L."/>
            <person name="Chapman S.B."/>
            <person name="Gainer-Dewar J."/>
            <person name="Goldberg J."/>
            <person name="Griggs A."/>
            <person name="Gujja S."/>
            <person name="Hansen M."/>
            <person name="Howarth C."/>
            <person name="Imamovic A."/>
            <person name="Ireland A."/>
            <person name="Larimer J."/>
            <person name="McCowan C."/>
            <person name="Murphy C."/>
            <person name="Pearson M."/>
            <person name="Poon T.W."/>
            <person name="Priest M."/>
            <person name="Roberts A."/>
            <person name="Saif S."/>
            <person name="Shea T."/>
            <person name="Sykes S."/>
            <person name="Wortman J."/>
            <person name="Nusbaum C."/>
            <person name="Birren B."/>
        </authorList>
    </citation>
    <scope>NUCLEOTIDE SEQUENCE [LARGE SCALE GENOMIC DNA]</scope>
    <source>
        <strain evidence="2">NJM9701</strain>
    </source>
</reference>
<protein>
    <submittedName>
        <fullName evidence="2">Uncharacterized protein</fullName>
    </submittedName>
</protein>
<dbReference type="GeneID" id="20078839"/>
<dbReference type="VEuPathDB" id="FungiDB:H310_01789"/>
<name>A0A024UL35_9STRA</name>
<gene>
    <name evidence="2" type="ORF">H310_01789</name>
</gene>
<dbReference type="EMBL" id="KI913954">
    <property type="protein sequence ID" value="ETW07160.1"/>
    <property type="molecule type" value="Genomic_DNA"/>
</dbReference>